<evidence type="ECO:0000313" key="2">
    <source>
        <dbReference type="Proteomes" id="UP001255246"/>
    </source>
</evidence>
<evidence type="ECO:0000313" key="1">
    <source>
        <dbReference type="EMBL" id="MDT0606030.1"/>
    </source>
</evidence>
<accession>A0ABU3A823</accession>
<reference evidence="1 2" key="1">
    <citation type="submission" date="2023-09" db="EMBL/GenBank/DDBJ databases">
        <authorList>
            <person name="Rey-Velasco X."/>
        </authorList>
    </citation>
    <scope>NUCLEOTIDE SEQUENCE [LARGE SCALE GENOMIC DNA]</scope>
    <source>
        <strain evidence="1 2">F388</strain>
    </source>
</reference>
<gene>
    <name evidence="1" type="ORF">RM706_03270</name>
</gene>
<dbReference type="EMBL" id="JAVRHR010000001">
    <property type="protein sequence ID" value="MDT0606030.1"/>
    <property type="molecule type" value="Genomic_DNA"/>
</dbReference>
<keyword evidence="2" id="KW-1185">Reference proteome</keyword>
<organism evidence="1 2">
    <name type="scientific">Croceitalea rosinachiae</name>
    <dbReference type="NCBI Taxonomy" id="3075596"/>
    <lineage>
        <taxon>Bacteria</taxon>
        <taxon>Pseudomonadati</taxon>
        <taxon>Bacteroidota</taxon>
        <taxon>Flavobacteriia</taxon>
        <taxon>Flavobacteriales</taxon>
        <taxon>Flavobacteriaceae</taxon>
        <taxon>Croceitalea</taxon>
    </lineage>
</organism>
<dbReference type="Proteomes" id="UP001255246">
    <property type="component" value="Unassembled WGS sequence"/>
</dbReference>
<comment type="caution">
    <text evidence="1">The sequence shown here is derived from an EMBL/GenBank/DDBJ whole genome shotgun (WGS) entry which is preliminary data.</text>
</comment>
<proteinExistence type="predicted"/>
<sequence>MADEKDDFKKHRYQYKAFFWSLGNKTTVQSKKNLINRHNADVYHRKSEN</sequence>
<name>A0ABU3A823_9FLAO</name>
<protein>
    <submittedName>
        <fullName evidence="1">Uncharacterized protein</fullName>
    </submittedName>
</protein>
<dbReference type="RefSeq" id="WP_311349592.1">
    <property type="nucleotide sequence ID" value="NZ_JAVRHR010000001.1"/>
</dbReference>